<dbReference type="EMBL" id="LT594324">
    <property type="protein sequence ID" value="SBT43435.1"/>
    <property type="molecule type" value="Genomic_DNA"/>
</dbReference>
<feature type="domain" description="Ketosynthase family 3 (KS3)" evidence="11">
    <location>
        <begin position="2759"/>
        <end position="3185"/>
    </location>
</feature>
<keyword evidence="7" id="KW-0012">Acyltransferase</keyword>
<proteinExistence type="predicted"/>
<feature type="compositionally biased region" description="Polar residues" evidence="9">
    <location>
        <begin position="2628"/>
        <end position="2646"/>
    </location>
</feature>
<dbReference type="InterPro" id="IPR009081">
    <property type="entry name" value="PP-bd_ACP"/>
</dbReference>
<comment type="caution">
    <text evidence="8">Lacks conserved residue(s) required for the propagation of feature annotation.</text>
</comment>
<gene>
    <name evidence="13" type="ORF">GA0070621_1788</name>
</gene>
<dbReference type="SUPFAM" id="SSF51735">
    <property type="entry name" value="NAD(P)-binding Rossmann-fold domains"/>
    <property type="match status" value="4"/>
</dbReference>
<dbReference type="InterPro" id="IPR057326">
    <property type="entry name" value="KR_dom"/>
</dbReference>
<evidence type="ECO:0000313" key="14">
    <source>
        <dbReference type="Proteomes" id="UP000198765"/>
    </source>
</evidence>
<dbReference type="InterPro" id="IPR016039">
    <property type="entry name" value="Thiolase-like"/>
</dbReference>
<evidence type="ECO:0000256" key="6">
    <source>
        <dbReference type="ARBA" id="ARBA00023268"/>
    </source>
</evidence>
<dbReference type="CDD" id="cd08956">
    <property type="entry name" value="KR_3_FAS_SDR_x"/>
    <property type="match status" value="2"/>
</dbReference>
<keyword evidence="2" id="KW-0596">Phosphopantetheine</keyword>
<feature type="domain" description="Ketosynthase family 3 (KS3)" evidence="11">
    <location>
        <begin position="1018"/>
        <end position="1444"/>
    </location>
</feature>
<dbReference type="SMART" id="SM00826">
    <property type="entry name" value="PKS_DH"/>
    <property type="match status" value="2"/>
</dbReference>
<dbReference type="SMART" id="SM00822">
    <property type="entry name" value="PKS_KR"/>
    <property type="match status" value="2"/>
</dbReference>
<dbReference type="InterPro" id="IPR036736">
    <property type="entry name" value="ACP-like_sf"/>
</dbReference>
<evidence type="ECO:0000256" key="9">
    <source>
        <dbReference type="SAM" id="MobiDB-lite"/>
    </source>
</evidence>
<dbReference type="Gene3D" id="1.10.1200.10">
    <property type="entry name" value="ACP-like"/>
    <property type="match status" value="3"/>
</dbReference>
<keyword evidence="6" id="KW-0511">Multifunctional enzyme</keyword>
<dbReference type="InterPro" id="IPR049552">
    <property type="entry name" value="PKS_DH_N"/>
</dbReference>
<organism evidence="13 14">
    <name type="scientific">Micromonospora narathiwatensis</name>
    <dbReference type="NCBI Taxonomy" id="299146"/>
    <lineage>
        <taxon>Bacteria</taxon>
        <taxon>Bacillati</taxon>
        <taxon>Actinomycetota</taxon>
        <taxon>Actinomycetes</taxon>
        <taxon>Micromonosporales</taxon>
        <taxon>Micromonosporaceae</taxon>
        <taxon>Micromonospora</taxon>
    </lineage>
</organism>
<dbReference type="PATRIC" id="fig|299146.4.peg.1847"/>
<feature type="region of interest" description="C-terminal hotdog fold" evidence="8">
    <location>
        <begin position="2057"/>
        <end position="2195"/>
    </location>
</feature>
<dbReference type="Pfam" id="PF00550">
    <property type="entry name" value="PP-binding"/>
    <property type="match status" value="3"/>
</dbReference>
<dbReference type="InterPro" id="IPR014043">
    <property type="entry name" value="Acyl_transferase_dom"/>
</dbReference>
<evidence type="ECO:0000256" key="3">
    <source>
        <dbReference type="ARBA" id="ARBA00022553"/>
    </source>
</evidence>
<keyword evidence="4 13" id="KW-0808">Transferase</keyword>
<feature type="region of interest" description="N-terminal hotdog fold" evidence="8">
    <location>
        <begin position="1920"/>
        <end position="2044"/>
    </location>
</feature>
<dbReference type="PROSITE" id="PS00012">
    <property type="entry name" value="PHOSPHOPANTETHEINE"/>
    <property type="match status" value="1"/>
</dbReference>
<dbReference type="FunFam" id="3.40.47.10:FF:000019">
    <property type="entry name" value="Polyketide synthase type I"/>
    <property type="match status" value="3"/>
</dbReference>
<feature type="domain" description="Carrier" evidence="10">
    <location>
        <begin position="926"/>
        <end position="1001"/>
    </location>
</feature>
<dbReference type="InterPro" id="IPR054514">
    <property type="entry name" value="RhiE-like_linker"/>
</dbReference>
<protein>
    <submittedName>
        <fullName evidence="13">Acyl transferase domain-containing protein</fullName>
    </submittedName>
</protein>
<feature type="domain" description="PKS/mFAS DH" evidence="12">
    <location>
        <begin position="1920"/>
        <end position="2195"/>
    </location>
</feature>
<dbReference type="InterPro" id="IPR049900">
    <property type="entry name" value="PKS_mFAS_DH"/>
</dbReference>
<dbReference type="Pfam" id="PF21089">
    <property type="entry name" value="PKS_DH_N"/>
    <property type="match status" value="2"/>
</dbReference>
<evidence type="ECO:0000256" key="7">
    <source>
        <dbReference type="ARBA" id="ARBA00023315"/>
    </source>
</evidence>
<evidence type="ECO:0000313" key="13">
    <source>
        <dbReference type="EMBL" id="SBT43435.1"/>
    </source>
</evidence>
<evidence type="ECO:0000256" key="2">
    <source>
        <dbReference type="ARBA" id="ARBA00022450"/>
    </source>
</evidence>
<feature type="domain" description="Carrier" evidence="10">
    <location>
        <begin position="2663"/>
        <end position="2738"/>
    </location>
</feature>
<dbReference type="InterPro" id="IPR016035">
    <property type="entry name" value="Acyl_Trfase/lysoPLipase"/>
</dbReference>
<dbReference type="InterPro" id="IPR050091">
    <property type="entry name" value="PKS_NRPS_Biosynth_Enz"/>
</dbReference>
<dbReference type="SUPFAM" id="SSF52151">
    <property type="entry name" value="FabD/lysophospholipase-like"/>
    <property type="match status" value="3"/>
</dbReference>
<feature type="domain" description="Carrier" evidence="10">
    <location>
        <begin position="4450"/>
        <end position="4525"/>
    </location>
</feature>
<keyword evidence="14" id="KW-1185">Reference proteome</keyword>
<dbReference type="Pfam" id="PF22336">
    <property type="entry name" value="RhiE-like_linker"/>
    <property type="match status" value="1"/>
</dbReference>
<dbReference type="GO" id="GO:0006633">
    <property type="term" value="P:fatty acid biosynthetic process"/>
    <property type="evidence" value="ECO:0007669"/>
    <property type="project" value="InterPro"/>
</dbReference>
<dbReference type="Gene3D" id="3.40.366.10">
    <property type="entry name" value="Malonyl-Coenzyme A Acyl Carrier Protein, domain 2"/>
    <property type="match status" value="3"/>
</dbReference>
<dbReference type="GO" id="GO:0004315">
    <property type="term" value="F:3-oxoacyl-[acyl-carrier-protein] synthase activity"/>
    <property type="evidence" value="ECO:0007669"/>
    <property type="project" value="InterPro"/>
</dbReference>
<evidence type="ECO:0000259" key="10">
    <source>
        <dbReference type="PROSITE" id="PS50075"/>
    </source>
</evidence>
<dbReference type="InterPro" id="IPR042104">
    <property type="entry name" value="PKS_dehydratase_sf"/>
</dbReference>
<dbReference type="PROSITE" id="PS00606">
    <property type="entry name" value="KS3_1"/>
    <property type="match status" value="2"/>
</dbReference>
<dbReference type="InterPro" id="IPR055123">
    <property type="entry name" value="SpnB-like_Rossmann"/>
</dbReference>
<dbReference type="Gene3D" id="3.10.129.110">
    <property type="entry name" value="Polyketide synthase dehydratase"/>
    <property type="match status" value="2"/>
</dbReference>
<feature type="region of interest" description="N-terminal hotdog fold" evidence="8">
    <location>
        <begin position="3702"/>
        <end position="3829"/>
    </location>
</feature>
<dbReference type="Gene3D" id="3.40.47.10">
    <property type="match status" value="3"/>
</dbReference>
<evidence type="ECO:0000256" key="1">
    <source>
        <dbReference type="ARBA" id="ARBA00004792"/>
    </source>
</evidence>
<dbReference type="SMART" id="SM00823">
    <property type="entry name" value="PKS_PP"/>
    <property type="match status" value="3"/>
</dbReference>
<dbReference type="InterPro" id="IPR006162">
    <property type="entry name" value="Ppantetheine_attach_site"/>
</dbReference>
<dbReference type="InterPro" id="IPR013968">
    <property type="entry name" value="PKS_KR"/>
</dbReference>
<dbReference type="InterPro" id="IPR049551">
    <property type="entry name" value="PKS_DH_C"/>
</dbReference>
<sequence length="4619" mass="491551">MTGPDATAPEGTGRPYPVAVVGLACRLPGAADPGAFWRLLSAGTSALGEVPPDRWSGPVDGGTVRQGGFLDDISGFDADFFGISPREAAAMDPQQRLVLELAWEAIEDAGTTPAALAGTPAGVFVGAIWDDYAHLTYRGGTELITPHTVTGLHRSILANRISYLFDLHGPSLAVDTGQSSSLVAVHLACESLRNGESTTALAGGVNLAVLAESAIGAERFGGLSPDGRCFTFDARANGYARGEGAALVLLKPLADAVDAGDRIYCVIDGSAVSNDGATDGLTVPGRQGQEQVLATAYRRAGVDPAEVQYVELHGTGTRVGDPVEAAALGAVLGRRCGAAGPLLVGSAKTNIGHLEAAAGVVGLVKLALCVRHRKLPPSLNFASPNPDIPLEDLGLRVHRELTDWPSPDRPLRGGVSSFGMGGTNCHVVVRDAPARDTVEAAGDDGSSWVLSARTEPALHAYARRLGSWLTGQDDVVPTTVGAALARRTRFPHRAVVTAAGRDEFAAALDALAGGRPHPLAVTGVAADARGTAFCFTGQGSQYAGMGADLYAGDPVYREAFDQACEALNPHLEHRLQDVVFAEPGTDLAALLDTTAYTQPALFALHVALHRVATRTWGLRADHLTGHSLGEISAAHLAGVLTLTDAALLVATRARLMNSVTTPGAMIALQATRDEAETLVVGQAGVTIAAINTPHTAVISGDHDTCHTLAARWREQGRKATALQVSHAFHSPHMAAITDEFRTVAANLTYQAPTLPVVSNVTGQLATTEQLTDPDYWVEHVLAPVHYADGITTLHDQHGVQTFVELGPDGTLTTLHVQTLPGTVTATHVLHPDQPADRTWRTAVATVHTVDAGHVWPVDTARYDPPHLPGYPFQRRHHWLGTPAGAPRPPVPVPGTTGGSDTPAQAVVDIPPLGDRVRALDEPGRRRLVRDTVLDRLAFTLGHTTSGGIDPTRTFKELGFDSLMAVRFRNDLAAATGFDLPAGVTFDHPTPDRLVDFVHRLAVGGPGPESALAPAVPLDEPVVIVGMACRYPGGVATPEQLWELLAEGRDAIGPLPTDRGWDLAGLYDPDPNTPGATYAREGGFLTDASGFDAEFFGISPREAMAMDPQQRLLLETAWESVERAGIDPTGLRGERIGVFVGAMPQDYGPRMHEASGDVGGYVLTGNTPSVASGRIAYVLGLAGPAVTVDTACSSSLVAMHLAAQAIRNGECDLALAGGVTVMATPGMLVEFSRQRGLAPDGRCKPFAAAADGTGWGEGVGLLLLERLSVARERGHRILAVIRGSAVNQDGASNGLTAPNGPSQERVIRQALANARLTPADVDVVEAHGTGTTLGDPIEAEALLATYGQDRRDDQPLWLGSIKSNIGHTQAAAGVAGVIKLVLALRHHRLPHTLHLDAPTPHVNWDAGKVRLLDQPVDWQPGPRPRRAGVSSFGVSGTNAHLIIEEFPAPADPVAVPVVDVPDEVTDLPGGGWVPWLLSAKTEPALREYARRLRDWTTDTDDLDLVGVAHALANRSAFPHRAVVLGRTANEIREALTALVDGVEHDNLNVGEAHDSGKIAFIYPGQGSQWPTMAHTLYRTSTVFRHSIQATHTALREHVDWSLLDIVLQRPTAASLDRVDVVQPVLYAVTTALTALWRHHGINPHAVIGHSQGEITAAHTTGTLTLDHAVRLITHRAKALTTIEGTGGMLAITGPTPEELPDLLARLVPEHTAELHLAAHNAPTTCVLSGTTTAIHAAHTALTNHGLTARIIPVSYASHCPHVDPLESELRAVTTNPLPSDIAFYSSTRQRTVQGTELTTDYWWQNLRQPVHFHPTLKQLAADGHHTLIEISPHPLLAATIDTESTTVCHTLRRDTDPWHTLLTNTAHLHTHTTHPITWTHLLPAARAHATPPTYPFHHRSYWLTAPPVADTQHLGLRPSGHALLGAALTSAGNGEDLHTARLSTRTHSWLVDHTVGTGCLLPATAFVDIALHTGAASGHHHLDELTLHSPLGLGEQPTDLQVAIGAQDERGRRQLTVHSRLSDAPAEVTWTHHATAVLDNGTGEPEPVPPATWPPSGATPVDLDDLYTRLASSGYHYGPMFQGVRRAWRSGEDLYAEVALPEAGDTDGYGIHPALLDAALHLAVDAIVAREPGRLWLPFSWSGVRRLGGTRATTARVSLGWRGRHEVGLTVHDHAGQTILSVDSLAFQSVTAAQLDASRQTYDGRLWRLDWVPVALPAVPATMQGWVTVGGPVPGWDLPCYPDLGAVQHAVADGEIAAPAQVVVPLPDHIADDDVDVPAAVHQTTEQLLHTLQAFLTQPALTGARLTVLTTGAISTRADDQLTNLPAATCWGLVRTAQTEHPDRITLLDTDHTDESAAALPAAVASPQPQLALRGGTPHTAHLVPDTTSPTAQPFDPNGTTLITGGTGTLAQHTANHLIAHHNVKQLHLISRQGPHHPDTPHLIHHLTSLGATITITTCDTTNRNQLHNVINHIDHTNHPLTAVIHTAGTLHDATLTNLTPHQLHTTLNPKTDATWHLHTLTHHHPLTHFLLYSSIAATLGTPGQANYAAANTFQNALAQHRHQHQQPATSLNWGYWTHTSTLTAHLHTTDLQRLHNTGITPLTTPHALTLLNTALTTTNPTPITAHLNPTNLPTHLTQPTKTTASTGRWREQVAGLPKPAREEAVRELVRNAVATVLALPAASAVPLDRAFKELGFDSLVSVELRNRLSTATGLRLPATLVFDHPTPTAVVGQLLARLSAVPEGVERTAVAPTPATPLDDPVVIVGMACRYPGGVSSPEQLWELVVNDGDAIGGFPEDRGWDLAGLYDPDPERTGTTYTRHGGFLYEAARFDAEFFGISPREATAMDPQQRLLLETAWECVERAGVDPTSLRGTSTGVFTGVMYDDYGGRIQRAPEGFEGHLLTGSISSVASGRIAYTLGLEGPAVTVDTACSSSLVAMHLAAQAIRNGECDLALAGGVTVMATPTVLVEFSRQRGLAPDGRCKPFAAAADGTGWGEGVGLLLLERQSAARERGHQVLAVLRGSAVNQDGASNGLTAPNGPSQERVIRQALANARLNPADVDAVEAHGTGTTLGDPIEAQALLATYGQDRRDDQPLWLGSIKSNIGHTQAAAGAAGIIKMVLALQHDLLPRSLHIDAPTPHVDWDAGNVRLLDKAVEWKPNGLPRRAAISSFGISGTNAHVILEEAAADSPPPTSPVADLVPLADVAPVLKTAAVQAGNPADEAVPGATSSNAATTIPVSDGAGLTDLPGGGWVPWLLSAKTEPALREYARRLRDWTTNTDDLDLVGVAHALAGRTSFPHRAVVLGRTANEIREALTALVDGVEHDNLNVGEAHDSGKIAFIYPGQGSQWPTMAHTLYRTSTVFRHSIQATHTALREHVDWSLLDIVLQRPTAASLDRVDVVQPLLFAISTALTALWQHHGITPQAVIGHSQGEITAAHTSGILTLDQATHLITHRAKALTTIEGTGGMLAITGPTPEELPDLLARLVPEHTAELHLAAHNAPTTCVLSGTTTAIHAAHTALTNHGLTARIIPVSYASHCPHVDPLESELRAVTTNPLPNDIAFYSSTRQRTVQGTELTTDYWWQNLRQPVHFHPTLKQLAADGHHTLIEISPHPLLAATIDAQSTTVCHTLRRDTDPWHTLLTNTAHLHTHTTHPITWTHLLPAATTPATPPTYPFERRHYWLNASPATDTHHLGLRPSPHPILPAALELAGTSDVVLTGRLGVGEQTWLAEYRLRGTVLLPPTVMLDLALHAADQVGCDQVDELTVREPMAPPQRGHVRVQVTVTAADESGRRPITIHVGTTDDSAEAEVVWSRHATGLLSSSDAPARDTRAAWPPPGWAAVDLVALRDRAAADGWELGVDRLVAGWQRDGEFAAEVRVDGADGHVLHPTLLDAALRLVTPDGTVGKGTVTLPMAWSGVRLHAAGATDLRVRLRRDGTDGCSLVVVDGTGSPVLSVARVEFRPVPVDDLPGQATARGQVWRLDWVPVALPAVPATMQGWVTVGGPVPGWDLPCYPDLGAVQHAVADGEIAAPAQVVVPLPDHIADDDVDVPAAVHQTTEQLLHTLQAFLTQPALTGARLTVLTTGAISTRADDQLTNLPAATCWGLVRTAQTEHPDRITLLDTDHTPRSLNALAAAVTSGHPQLALRTGTPHAAHLTPDTPSPRSHPGAAAEPTPRPFDPNGTTLITGGTGTLAQHTANHLIAHHNVKQLHLISRQGPHHPDTPHLIHHLTSLGATITITTCDTTNRNQLHNVINHIDHTNHPLTAVIHTAGTLHDATLTNLTPHQLHTTLNPKTDATWHLHTLTHHHPLTHFLLYSSIAATLGTPGQANYAAANTFQNALAQHRHQHQQPATSLNWGYWTHTSTLTAHLHTTDLQRLHNTGITPLTTPHALTLLNTALTTTNPTPITAHLNPTNLPTHLTQPTKTTAAATTQWAPLLRDQDGTEQQRTLTELIRGQLAKALGHADTARIGENRGFLELGLNSLTALEFRNQLSRLTGLPLPATVVFDHPTPVALAAYLRDQLTPRQPDPAELALAELDRLETAVRALNGDASDGRDALVTRLQGLLHQLTGVQPGPTLAGDILSATPEELFHLLDQDLDVELTQLDLTGEVATDGE</sequence>
<feature type="region of interest" description="C-terminal hotdog fold" evidence="8">
    <location>
        <begin position="3841"/>
        <end position="3972"/>
    </location>
</feature>
<accession>A0A1A8ZHT7</accession>
<dbReference type="Pfam" id="PF08659">
    <property type="entry name" value="KR"/>
    <property type="match status" value="2"/>
</dbReference>
<evidence type="ECO:0000256" key="4">
    <source>
        <dbReference type="ARBA" id="ARBA00022679"/>
    </source>
</evidence>
<dbReference type="CDD" id="cd00833">
    <property type="entry name" value="PKS"/>
    <property type="match status" value="3"/>
</dbReference>
<dbReference type="GO" id="GO:0031177">
    <property type="term" value="F:phosphopantetheine binding"/>
    <property type="evidence" value="ECO:0007669"/>
    <property type="project" value="InterPro"/>
</dbReference>
<dbReference type="FunFam" id="1.10.1200.10:FF:000007">
    <property type="entry name" value="Probable polyketide synthase pks17"/>
    <property type="match status" value="1"/>
</dbReference>
<dbReference type="PROSITE" id="PS52004">
    <property type="entry name" value="KS3_2"/>
    <property type="match status" value="3"/>
</dbReference>
<evidence type="ECO:0000259" key="12">
    <source>
        <dbReference type="PROSITE" id="PS52019"/>
    </source>
</evidence>
<feature type="domain" description="PKS/mFAS DH" evidence="12">
    <location>
        <begin position="3702"/>
        <end position="3972"/>
    </location>
</feature>
<dbReference type="InterPro" id="IPR020806">
    <property type="entry name" value="PKS_PP-bd"/>
</dbReference>
<dbReference type="Pfam" id="PF00698">
    <property type="entry name" value="Acyl_transf_1"/>
    <property type="match status" value="3"/>
</dbReference>
<dbReference type="SUPFAM" id="SSF47336">
    <property type="entry name" value="ACP-like"/>
    <property type="match status" value="3"/>
</dbReference>
<dbReference type="InterPro" id="IPR036291">
    <property type="entry name" value="NAD(P)-bd_dom_sf"/>
</dbReference>
<dbReference type="Pfam" id="PF14765">
    <property type="entry name" value="PS-DH"/>
    <property type="match status" value="2"/>
</dbReference>
<dbReference type="InterPro" id="IPR020807">
    <property type="entry name" value="PKS_DH"/>
</dbReference>
<dbReference type="InterPro" id="IPR014030">
    <property type="entry name" value="Ketoacyl_synth_N"/>
</dbReference>
<dbReference type="InterPro" id="IPR014031">
    <property type="entry name" value="Ketoacyl_synth_C"/>
</dbReference>
<dbReference type="SMART" id="SM00827">
    <property type="entry name" value="PKS_AT"/>
    <property type="match status" value="3"/>
</dbReference>
<dbReference type="InterPro" id="IPR016036">
    <property type="entry name" value="Malonyl_transacylase_ACP-bd"/>
</dbReference>
<dbReference type="PANTHER" id="PTHR43775:SF51">
    <property type="entry name" value="INACTIVE PHENOLPHTHIOCEROL SYNTHESIS POLYKETIDE SYNTHASE TYPE I PKS1-RELATED"/>
    <property type="match status" value="1"/>
</dbReference>
<dbReference type="InterPro" id="IPR001227">
    <property type="entry name" value="Ac_transferase_dom_sf"/>
</dbReference>
<dbReference type="Gene3D" id="3.30.70.3290">
    <property type="match status" value="3"/>
</dbReference>
<dbReference type="PROSITE" id="PS50075">
    <property type="entry name" value="CARRIER"/>
    <property type="match status" value="3"/>
</dbReference>
<feature type="region of interest" description="Disordered" evidence="9">
    <location>
        <begin position="4153"/>
        <end position="4182"/>
    </location>
</feature>
<feature type="active site" description="Proton donor; for dehydratase activity" evidence="8">
    <location>
        <position position="2116"/>
    </location>
</feature>
<dbReference type="SUPFAM" id="SSF55048">
    <property type="entry name" value="Probable ACP-binding domain of malonyl-CoA ACP transacylase"/>
    <property type="match status" value="3"/>
</dbReference>
<dbReference type="Gene3D" id="3.40.50.720">
    <property type="entry name" value="NAD(P)-binding Rossmann-like Domain"/>
    <property type="match status" value="2"/>
</dbReference>
<dbReference type="Pfam" id="PF22953">
    <property type="entry name" value="SpnB_Rossmann"/>
    <property type="match status" value="2"/>
</dbReference>
<dbReference type="Pfam" id="PF02801">
    <property type="entry name" value="Ketoacyl-synt_C"/>
    <property type="match status" value="3"/>
</dbReference>
<dbReference type="Proteomes" id="UP000198765">
    <property type="component" value="Chromosome I"/>
</dbReference>
<feature type="domain" description="Ketosynthase family 3 (KS3)" evidence="11">
    <location>
        <begin position="15"/>
        <end position="431"/>
    </location>
</feature>
<keyword evidence="5" id="KW-0677">Repeat</keyword>
<dbReference type="SUPFAM" id="SSF53901">
    <property type="entry name" value="Thiolase-like"/>
    <property type="match status" value="3"/>
</dbReference>
<evidence type="ECO:0000256" key="5">
    <source>
        <dbReference type="ARBA" id="ARBA00022737"/>
    </source>
</evidence>
<dbReference type="SMART" id="SM00825">
    <property type="entry name" value="PKS_KS"/>
    <property type="match status" value="3"/>
</dbReference>
<evidence type="ECO:0000256" key="8">
    <source>
        <dbReference type="PROSITE-ProRule" id="PRU01363"/>
    </source>
</evidence>
<feature type="active site" description="Proton acceptor; for dehydratase activity" evidence="8">
    <location>
        <position position="1952"/>
    </location>
</feature>
<feature type="region of interest" description="Disordered" evidence="9">
    <location>
        <begin position="2628"/>
        <end position="2647"/>
    </location>
</feature>
<dbReference type="InterPro" id="IPR020841">
    <property type="entry name" value="PKS_Beta-ketoAc_synthase_dom"/>
</dbReference>
<evidence type="ECO:0000259" key="11">
    <source>
        <dbReference type="PROSITE" id="PS52004"/>
    </source>
</evidence>
<reference evidence="13 14" key="1">
    <citation type="submission" date="2016-06" db="EMBL/GenBank/DDBJ databases">
        <authorList>
            <person name="Kjaerup R.B."/>
            <person name="Dalgaard T.S."/>
            <person name="Juul-Madsen H.R."/>
        </authorList>
    </citation>
    <scope>NUCLEOTIDE SEQUENCE [LARGE SCALE GENOMIC DNA]</scope>
    <source>
        <strain evidence="13 14">DSM 45248</strain>
    </source>
</reference>
<name>A0A1A8ZHT7_9ACTN</name>
<dbReference type="RefSeq" id="WP_091193190.1">
    <property type="nucleotide sequence ID" value="NZ_LT594324.1"/>
</dbReference>
<dbReference type="PANTHER" id="PTHR43775">
    <property type="entry name" value="FATTY ACID SYNTHASE"/>
    <property type="match status" value="1"/>
</dbReference>
<dbReference type="InterPro" id="IPR032821">
    <property type="entry name" value="PKS_assoc"/>
</dbReference>
<dbReference type="Pfam" id="PF00109">
    <property type="entry name" value="ketoacyl-synt"/>
    <property type="match status" value="3"/>
</dbReference>
<keyword evidence="3" id="KW-0597">Phosphoprotein</keyword>
<dbReference type="InterPro" id="IPR018201">
    <property type="entry name" value="Ketoacyl_synth_AS"/>
</dbReference>
<dbReference type="OrthoDB" id="5476359at2"/>
<comment type="pathway">
    <text evidence="1">Antibiotic biosynthesis.</text>
</comment>
<dbReference type="SMART" id="SM01294">
    <property type="entry name" value="PKS_PP_betabranch"/>
    <property type="match status" value="2"/>
</dbReference>
<dbReference type="GO" id="GO:0004312">
    <property type="term" value="F:fatty acid synthase activity"/>
    <property type="evidence" value="ECO:0007669"/>
    <property type="project" value="TreeGrafter"/>
</dbReference>
<dbReference type="Pfam" id="PF16197">
    <property type="entry name" value="KAsynt_C_assoc"/>
    <property type="match status" value="3"/>
</dbReference>
<dbReference type="PROSITE" id="PS52019">
    <property type="entry name" value="PKS_MFAS_DH"/>
    <property type="match status" value="2"/>
</dbReference>